<dbReference type="Proteomes" id="UP000223025">
    <property type="component" value="Segment"/>
</dbReference>
<organism evidence="1 2">
    <name type="scientific">Agrobacterium phage Atu_ph07</name>
    <dbReference type="NCBI Taxonomy" id="2024264"/>
    <lineage>
        <taxon>Viruses</taxon>
        <taxon>Duplodnaviria</taxon>
        <taxon>Heunggongvirae</taxon>
        <taxon>Uroviricota</taxon>
        <taxon>Caudoviricetes</taxon>
        <taxon>Polybotosvirus</taxon>
        <taxon>Polybotosvirus Atuph07</taxon>
    </lineage>
</organism>
<dbReference type="RefSeq" id="YP_009611794.1">
    <property type="nucleotide sequence ID" value="NC_042013.1"/>
</dbReference>
<reference evidence="1 2" key="1">
    <citation type="submission" date="2017-06" db="EMBL/GenBank/DDBJ databases">
        <authorList>
            <person name="Kim H.J."/>
            <person name="Triplett B.A."/>
        </authorList>
    </citation>
    <scope>NUCLEOTIDE SEQUENCE [LARGE SCALE GENOMIC DNA]</scope>
</reference>
<keyword evidence="2" id="KW-1185">Reference proteome</keyword>
<protein>
    <submittedName>
        <fullName evidence="1">Uncharacterized protein</fullName>
    </submittedName>
</protein>
<sequence>MDSDNVVAILFVVVYYNIMTKEQFYNECGIILSSHPYIEPYHGSNRVNRWTNRNPGNGRYEGIGVVRYFSKRLIHIILDKSSKTYIVKTPEEAFEILRSLKGDGNG</sequence>
<proteinExistence type="predicted"/>
<name>A0A2L0UZG3_9CAUD</name>
<dbReference type="GeneID" id="40088132"/>
<dbReference type="EMBL" id="MF403008">
    <property type="protein sequence ID" value="AUZ94921.1"/>
    <property type="molecule type" value="Genomic_DNA"/>
</dbReference>
<accession>A0A2L0UZG3</accession>
<dbReference type="KEGG" id="vg:40088132"/>
<evidence type="ECO:0000313" key="1">
    <source>
        <dbReference type="EMBL" id="AUZ94921.1"/>
    </source>
</evidence>
<evidence type="ECO:0000313" key="2">
    <source>
        <dbReference type="Proteomes" id="UP000223025"/>
    </source>
</evidence>